<dbReference type="InterPro" id="IPR036812">
    <property type="entry name" value="NAD(P)_OxRdtase_dom_sf"/>
</dbReference>
<evidence type="ECO:0000313" key="6">
    <source>
        <dbReference type="Proteomes" id="UP001642484"/>
    </source>
</evidence>
<dbReference type="SUPFAM" id="SSF51430">
    <property type="entry name" value="NAD(P)-linked oxidoreductase"/>
    <property type="match status" value="1"/>
</dbReference>
<comment type="similarity">
    <text evidence="1">Belongs to the aldo/keto reductase family.</text>
</comment>
<dbReference type="Gene3D" id="3.20.20.100">
    <property type="entry name" value="NADP-dependent oxidoreductase domain"/>
    <property type="match status" value="1"/>
</dbReference>
<reference evidence="5 6" key="1">
    <citation type="submission" date="2024-02" db="EMBL/GenBank/DDBJ databases">
        <authorList>
            <person name="Chen Y."/>
            <person name="Shah S."/>
            <person name="Dougan E. K."/>
            <person name="Thang M."/>
            <person name="Chan C."/>
        </authorList>
    </citation>
    <scope>NUCLEOTIDE SEQUENCE [LARGE SCALE GENOMIC DNA]</scope>
</reference>
<protein>
    <recommendedName>
        <fullName evidence="4">NADP-dependent oxidoreductase domain-containing protein</fullName>
    </recommendedName>
</protein>
<keyword evidence="2" id="KW-0521">NADP</keyword>
<accession>A0ABP0LXQ0</accession>
<evidence type="ECO:0000256" key="3">
    <source>
        <dbReference type="ARBA" id="ARBA00023002"/>
    </source>
</evidence>
<comment type="caution">
    <text evidence="5">The sequence shown here is derived from an EMBL/GenBank/DDBJ whole genome shotgun (WGS) entry which is preliminary data.</text>
</comment>
<dbReference type="Pfam" id="PF00248">
    <property type="entry name" value="Aldo_ket_red"/>
    <property type="match status" value="1"/>
</dbReference>
<proteinExistence type="inferred from homology"/>
<gene>
    <name evidence="5" type="ORF">CCMP2556_LOCUS22718</name>
</gene>
<keyword evidence="3" id="KW-0560">Oxidoreductase</keyword>
<evidence type="ECO:0000313" key="5">
    <source>
        <dbReference type="EMBL" id="CAK9042774.1"/>
    </source>
</evidence>
<dbReference type="CDD" id="cd19071">
    <property type="entry name" value="AKR_AKR1-5-like"/>
    <property type="match status" value="1"/>
</dbReference>
<feature type="domain" description="NADP-dependent oxidoreductase" evidence="4">
    <location>
        <begin position="97"/>
        <end position="356"/>
    </location>
</feature>
<dbReference type="InterPro" id="IPR020471">
    <property type="entry name" value="AKR"/>
</dbReference>
<keyword evidence="6" id="KW-1185">Reference proteome</keyword>
<dbReference type="PANTHER" id="PTHR43827">
    <property type="entry name" value="2,5-DIKETO-D-GLUCONIC ACID REDUCTASE"/>
    <property type="match status" value="1"/>
</dbReference>
<dbReference type="PANTHER" id="PTHR43827:SF3">
    <property type="entry name" value="NADP-DEPENDENT OXIDOREDUCTASE DOMAIN-CONTAINING PROTEIN"/>
    <property type="match status" value="1"/>
</dbReference>
<evidence type="ECO:0000259" key="4">
    <source>
        <dbReference type="Pfam" id="PF00248"/>
    </source>
</evidence>
<dbReference type="PRINTS" id="PR00069">
    <property type="entry name" value="ALDKETRDTASE"/>
</dbReference>
<organism evidence="5 6">
    <name type="scientific">Durusdinium trenchii</name>
    <dbReference type="NCBI Taxonomy" id="1381693"/>
    <lineage>
        <taxon>Eukaryota</taxon>
        <taxon>Sar</taxon>
        <taxon>Alveolata</taxon>
        <taxon>Dinophyceae</taxon>
        <taxon>Suessiales</taxon>
        <taxon>Symbiodiniaceae</taxon>
        <taxon>Durusdinium</taxon>
    </lineage>
</organism>
<dbReference type="Proteomes" id="UP001642484">
    <property type="component" value="Unassembled WGS sequence"/>
</dbReference>
<dbReference type="EMBL" id="CAXAMN010014224">
    <property type="protein sequence ID" value="CAK9042774.1"/>
    <property type="molecule type" value="Genomic_DNA"/>
</dbReference>
<evidence type="ECO:0000256" key="2">
    <source>
        <dbReference type="ARBA" id="ARBA00022857"/>
    </source>
</evidence>
<sequence>MISLPLPGILALTQASGTIRPGQPAVGSNCHGAKATNLTSILPLSIASAAASALGRARATRASRKAEISRRQKLLTLGNLAPVVMSNPAEAKTASSVGLGTCCLKGQASEDQVRASDGLEGVYEGLKIGYRLLDTASHYENEGNIADAIRRSGIPREDVFLITKIWFDDMGERAAPAFQESLKRLQTDYVDLLLIHFPGTNDAVQSPAANAKRRAETWRVLEEAKAAQQARSIGVANFTRRHLKQLLATCKESPEVMQTEVHPYFQQPELLELCRQKNLKIQAFSPLAHGELGLLNDRLLTGIAAKYQRSVAQVVLQWLLQQDITPIAFSGSPKNMMENFAVKDFSLTSQEMDRISFLDRGPNARVGFDPNLIA</sequence>
<dbReference type="InterPro" id="IPR023210">
    <property type="entry name" value="NADP_OxRdtase_dom"/>
</dbReference>
<name>A0ABP0LXQ0_9DINO</name>
<evidence type="ECO:0000256" key="1">
    <source>
        <dbReference type="ARBA" id="ARBA00007905"/>
    </source>
</evidence>